<reference evidence="1 2" key="1">
    <citation type="submission" date="2019-02" db="EMBL/GenBank/DDBJ databases">
        <title>Opniocepnalus argus genome.</title>
        <authorList>
            <person name="Zhou C."/>
            <person name="Xiao S."/>
        </authorList>
    </citation>
    <scope>NUCLEOTIDE SEQUENCE [LARGE SCALE GENOMIC DNA]</scope>
    <source>
        <strain evidence="1">OARG1902GOOAL</strain>
        <tissue evidence="1">Muscle</tissue>
    </source>
</reference>
<name>A0A6G1R1R8_CHAAH</name>
<dbReference type="Proteomes" id="UP000503349">
    <property type="component" value="Chromosome 1"/>
</dbReference>
<dbReference type="EMBL" id="CM015712">
    <property type="protein sequence ID" value="KAF3708553.1"/>
    <property type="molecule type" value="Genomic_DNA"/>
</dbReference>
<reference evidence="2" key="2">
    <citation type="submission" date="2019-02" db="EMBL/GenBank/DDBJ databases">
        <title>Opniocepnalus argus Var Kimnra genome.</title>
        <authorList>
            <person name="Zhou C."/>
            <person name="Xiao S."/>
        </authorList>
    </citation>
    <scope>NUCLEOTIDE SEQUENCE [LARGE SCALE GENOMIC DNA]</scope>
</reference>
<protein>
    <submittedName>
        <fullName evidence="1">Uncharacterized protein</fullName>
    </submittedName>
</protein>
<organism evidence="1 2">
    <name type="scientific">Channa argus</name>
    <name type="common">Northern snakehead</name>
    <name type="synonym">Ophicephalus argus</name>
    <dbReference type="NCBI Taxonomy" id="215402"/>
    <lineage>
        <taxon>Eukaryota</taxon>
        <taxon>Metazoa</taxon>
        <taxon>Chordata</taxon>
        <taxon>Craniata</taxon>
        <taxon>Vertebrata</taxon>
        <taxon>Euteleostomi</taxon>
        <taxon>Actinopterygii</taxon>
        <taxon>Neopterygii</taxon>
        <taxon>Teleostei</taxon>
        <taxon>Neoteleostei</taxon>
        <taxon>Acanthomorphata</taxon>
        <taxon>Anabantaria</taxon>
        <taxon>Anabantiformes</taxon>
        <taxon>Channoidei</taxon>
        <taxon>Channidae</taxon>
        <taxon>Channa</taxon>
    </lineage>
</organism>
<dbReference type="AlphaFoldDB" id="A0A6G1R1R8"/>
<gene>
    <name evidence="1" type="ORF">EXN66_Car001727</name>
</gene>
<evidence type="ECO:0000313" key="2">
    <source>
        <dbReference type="Proteomes" id="UP000503349"/>
    </source>
</evidence>
<sequence>MVSLHDLVYYNTCLEGGALKLPSGSTCQSSFGTFTANSEKGDFCEVGVII</sequence>
<accession>A0A6G1R1R8</accession>
<proteinExistence type="predicted"/>
<evidence type="ECO:0000313" key="1">
    <source>
        <dbReference type="EMBL" id="KAF3708553.1"/>
    </source>
</evidence>
<keyword evidence="2" id="KW-1185">Reference proteome</keyword>